<keyword evidence="2" id="KW-1185">Reference proteome</keyword>
<accession>A0ABD3X3R7</accession>
<dbReference type="EMBL" id="JBJQND010000004">
    <property type="protein sequence ID" value="KAL3879667.1"/>
    <property type="molecule type" value="Genomic_DNA"/>
</dbReference>
<organism evidence="1 2">
    <name type="scientific">Sinanodonta woodiana</name>
    <name type="common">Chinese pond mussel</name>
    <name type="synonym">Anodonta woodiana</name>
    <dbReference type="NCBI Taxonomy" id="1069815"/>
    <lineage>
        <taxon>Eukaryota</taxon>
        <taxon>Metazoa</taxon>
        <taxon>Spiralia</taxon>
        <taxon>Lophotrochozoa</taxon>
        <taxon>Mollusca</taxon>
        <taxon>Bivalvia</taxon>
        <taxon>Autobranchia</taxon>
        <taxon>Heteroconchia</taxon>
        <taxon>Palaeoheterodonta</taxon>
        <taxon>Unionida</taxon>
        <taxon>Unionoidea</taxon>
        <taxon>Unionidae</taxon>
        <taxon>Unioninae</taxon>
        <taxon>Sinanodonta</taxon>
    </lineage>
</organism>
<gene>
    <name evidence="1" type="ORF">ACJMK2_031954</name>
</gene>
<dbReference type="Proteomes" id="UP001634394">
    <property type="component" value="Unassembled WGS sequence"/>
</dbReference>
<proteinExistence type="predicted"/>
<comment type="caution">
    <text evidence="1">The sequence shown here is derived from an EMBL/GenBank/DDBJ whole genome shotgun (WGS) entry which is preliminary data.</text>
</comment>
<evidence type="ECO:0000313" key="2">
    <source>
        <dbReference type="Proteomes" id="UP001634394"/>
    </source>
</evidence>
<dbReference type="AlphaFoldDB" id="A0ABD3X3R7"/>
<protein>
    <submittedName>
        <fullName evidence="1">Uncharacterized protein</fullName>
    </submittedName>
</protein>
<evidence type="ECO:0000313" key="1">
    <source>
        <dbReference type="EMBL" id="KAL3879667.1"/>
    </source>
</evidence>
<reference evidence="1 2" key="1">
    <citation type="submission" date="2024-11" db="EMBL/GenBank/DDBJ databases">
        <title>Chromosome-level genome assembly of the freshwater bivalve Anodonta woodiana.</title>
        <authorList>
            <person name="Chen X."/>
        </authorList>
    </citation>
    <scope>NUCLEOTIDE SEQUENCE [LARGE SCALE GENOMIC DNA]</scope>
    <source>
        <strain evidence="1">MN2024</strain>
        <tissue evidence="1">Gills</tissue>
    </source>
</reference>
<dbReference type="InterPro" id="IPR011990">
    <property type="entry name" value="TPR-like_helical_dom_sf"/>
</dbReference>
<sequence length="670" mass="78455">MATHTKTNKVLHKLEDLKVKGLIQRLTKGLLKKLQREYDHSEEKRRYFNLMTYLHYFCRQLEEARHCNREALKMDPECIVALANQAWISYMESRRDEVCQEIENIIEKAAKFRTNRVKRIKAMAEIAYSYARFGIKYYNEAEKLYQDVLSEVKDDDRLPSLLWQYGYGLIKRRKLRFHRKGKEYKREVKRSADLLYKVAKQNKTFRFKARALRLCSNWQKLFPDEISNLCEDDMFSMAFECIKKVKDIPALEHYDNYLKRTYQSLAEIKMTMFLRKMKGMNTGQKQNPAACINYCEEVQEILSDYDSSNRIQTNYSAKFLYHIGRFQDAIDVISVLSDLSCKCLLGLSEDSSAIMQAKDWLRSAIEMSFEFQGKRLEEIQLDRYSSMGDHHNSDDDISRDEDNVPKMTELQKFAILQMKHLLQNGEKSTESIIEEIALCEIIKDEERTIELCIELEERGIDIEKQIYIAKQLIASNHFDKGLILLKQMVLSDHLPEQANNFTSTAQIDGALDALIKMTLFRDQEATKSDMLHVFLLAHERNKDATYKLQRLFDNWTKLNITSCFDATHGSSILDNLEDNLRKSYVIAVLMDINDLTIDDIETDVFKKSIRMAQCTQMKHNRGKALVAIKLSEQVDISSTILSDESHVQLQDTTMFVRDFFMQALLNRNNQ</sequence>
<dbReference type="Gene3D" id="1.25.40.10">
    <property type="entry name" value="Tetratricopeptide repeat domain"/>
    <property type="match status" value="1"/>
</dbReference>
<name>A0ABD3X3R7_SINWO</name>
<dbReference type="SUPFAM" id="SSF48452">
    <property type="entry name" value="TPR-like"/>
    <property type="match status" value="1"/>
</dbReference>